<evidence type="ECO:0000259" key="6">
    <source>
        <dbReference type="Pfam" id="PF04932"/>
    </source>
</evidence>
<dbReference type="EMBL" id="JBHUHU010000003">
    <property type="protein sequence ID" value="MFD2100204.1"/>
    <property type="molecule type" value="Genomic_DNA"/>
</dbReference>
<feature type="transmembrane region" description="Helical" evidence="5">
    <location>
        <begin position="28"/>
        <end position="61"/>
    </location>
</feature>
<sequence length="433" mass="49647">MNQLKNISQFIRALFIESEEGKILSSFWTLLTLGLFCLPLGIFPSNVFLIGSIPLGIIYSIQHFRVKWSLKNIAIMCYPLLFIIMLISLSYSFDLDTGVRLLTRSIPLFFLPLIFLMVHIGWERAEKLVFAMIMGLLVSFLINLIIAANNSIYFNEGRLLIDTSLDGGHSFLESFKNGGNNFFGGELSRHVHPSYLSTYILICASYLVTNKHIRKVRWVIFVLLIYLFMLASRAAFLCLGILLIIYLFKSKSSNRLLKRGLVAMALIIIYFFLNPRSQNFYDRMDGFFSMEKYNYTTSEQSRALVYSTSIQLIRKSPIFGFGIGDANEELYIEYVDKNYLTLINNKYNAHNQYLQTLIQLGAIGFLTLIFPLALGLVVSKDSFILYAFLILTIGLLFESMLIRYHGIIFYAIWVPLLLRLVGVKKPKIELESP</sequence>
<feature type="transmembrane region" description="Helical" evidence="5">
    <location>
        <begin position="256"/>
        <end position="273"/>
    </location>
</feature>
<evidence type="ECO:0000256" key="3">
    <source>
        <dbReference type="ARBA" id="ARBA00022989"/>
    </source>
</evidence>
<proteinExistence type="predicted"/>
<evidence type="ECO:0000256" key="2">
    <source>
        <dbReference type="ARBA" id="ARBA00022692"/>
    </source>
</evidence>
<feature type="transmembrane region" description="Helical" evidence="5">
    <location>
        <begin position="383"/>
        <end position="401"/>
    </location>
</feature>
<organism evidence="7 8">
    <name type="scientific">Flagellimonas iocasae</name>
    <dbReference type="NCBI Taxonomy" id="2055905"/>
    <lineage>
        <taxon>Bacteria</taxon>
        <taxon>Pseudomonadati</taxon>
        <taxon>Bacteroidota</taxon>
        <taxon>Flavobacteriia</taxon>
        <taxon>Flavobacteriales</taxon>
        <taxon>Flavobacteriaceae</taxon>
        <taxon>Flagellimonas</taxon>
    </lineage>
</organism>
<evidence type="ECO:0000313" key="7">
    <source>
        <dbReference type="EMBL" id="MFD2100204.1"/>
    </source>
</evidence>
<feature type="transmembrane region" description="Helical" evidence="5">
    <location>
        <begin position="357"/>
        <end position="376"/>
    </location>
</feature>
<feature type="transmembrane region" description="Helical" evidence="5">
    <location>
        <begin position="407"/>
        <end position="423"/>
    </location>
</feature>
<keyword evidence="7" id="KW-0436">Ligase</keyword>
<evidence type="ECO:0000256" key="1">
    <source>
        <dbReference type="ARBA" id="ARBA00004141"/>
    </source>
</evidence>
<dbReference type="PANTHER" id="PTHR37422">
    <property type="entry name" value="TEICHURONIC ACID BIOSYNTHESIS PROTEIN TUAE"/>
    <property type="match status" value="1"/>
</dbReference>
<evidence type="ECO:0000256" key="5">
    <source>
        <dbReference type="SAM" id="Phobius"/>
    </source>
</evidence>
<feature type="domain" description="O-antigen ligase-related" evidence="6">
    <location>
        <begin position="219"/>
        <end position="368"/>
    </location>
</feature>
<keyword evidence="4 5" id="KW-0472">Membrane</keyword>
<gene>
    <name evidence="7" type="ORF">ACFSJE_10495</name>
</gene>
<reference evidence="8" key="1">
    <citation type="journal article" date="2019" name="Int. J. Syst. Evol. Microbiol.">
        <title>The Global Catalogue of Microorganisms (GCM) 10K type strain sequencing project: providing services to taxonomists for standard genome sequencing and annotation.</title>
        <authorList>
            <consortium name="The Broad Institute Genomics Platform"/>
            <consortium name="The Broad Institute Genome Sequencing Center for Infectious Disease"/>
            <person name="Wu L."/>
            <person name="Ma J."/>
        </authorList>
    </citation>
    <scope>NUCLEOTIDE SEQUENCE [LARGE SCALE GENOMIC DNA]</scope>
    <source>
        <strain evidence="8">JCM 3389</strain>
    </source>
</reference>
<comment type="caution">
    <text evidence="7">The sequence shown here is derived from an EMBL/GenBank/DDBJ whole genome shotgun (WGS) entry which is preliminary data.</text>
</comment>
<keyword evidence="8" id="KW-1185">Reference proteome</keyword>
<dbReference type="Proteomes" id="UP001597342">
    <property type="component" value="Unassembled WGS sequence"/>
</dbReference>
<dbReference type="PANTHER" id="PTHR37422:SF17">
    <property type="entry name" value="O-ANTIGEN LIGASE"/>
    <property type="match status" value="1"/>
</dbReference>
<keyword evidence="2 5" id="KW-0812">Transmembrane</keyword>
<dbReference type="InterPro" id="IPR007016">
    <property type="entry name" value="O-antigen_ligase-rel_domated"/>
</dbReference>
<protein>
    <submittedName>
        <fullName evidence="7">O-antigen ligase family protein</fullName>
    </submittedName>
</protein>
<evidence type="ECO:0000313" key="8">
    <source>
        <dbReference type="Proteomes" id="UP001597342"/>
    </source>
</evidence>
<keyword evidence="3 5" id="KW-1133">Transmembrane helix</keyword>
<feature type="transmembrane region" description="Helical" evidence="5">
    <location>
        <begin position="105"/>
        <end position="122"/>
    </location>
</feature>
<comment type="subcellular location">
    <subcellularLocation>
        <location evidence="1">Membrane</location>
        <topology evidence="1">Multi-pass membrane protein</topology>
    </subcellularLocation>
</comment>
<dbReference type="GO" id="GO:0016874">
    <property type="term" value="F:ligase activity"/>
    <property type="evidence" value="ECO:0007669"/>
    <property type="project" value="UniProtKB-KW"/>
</dbReference>
<dbReference type="RefSeq" id="WP_379830925.1">
    <property type="nucleotide sequence ID" value="NZ_JBHUHU010000003.1"/>
</dbReference>
<dbReference type="InterPro" id="IPR051533">
    <property type="entry name" value="WaaL-like"/>
</dbReference>
<dbReference type="Pfam" id="PF04932">
    <property type="entry name" value="Wzy_C"/>
    <property type="match status" value="1"/>
</dbReference>
<feature type="transmembrane region" description="Helical" evidence="5">
    <location>
        <begin position="218"/>
        <end position="244"/>
    </location>
</feature>
<name>A0ABW4Y245_9FLAO</name>
<evidence type="ECO:0000256" key="4">
    <source>
        <dbReference type="ARBA" id="ARBA00023136"/>
    </source>
</evidence>
<feature type="transmembrane region" description="Helical" evidence="5">
    <location>
        <begin position="73"/>
        <end position="93"/>
    </location>
</feature>
<feature type="transmembrane region" description="Helical" evidence="5">
    <location>
        <begin position="129"/>
        <end position="148"/>
    </location>
</feature>
<accession>A0ABW4Y245</accession>